<reference evidence="5 6" key="1">
    <citation type="submission" date="2015-12" db="EMBL/GenBank/DDBJ databases">
        <title>Haloprofundus marisrubri gen. nov., sp. nov., an extremely halophilic archaeon isolated from the Discovery deep brine-seawater interface in the Red Sea.</title>
        <authorList>
            <person name="Zhang G."/>
            <person name="Stingl U."/>
            <person name="Rashid M."/>
        </authorList>
    </citation>
    <scope>NUCLEOTIDE SEQUENCE [LARGE SCALE GENOMIC DNA]</scope>
    <source>
        <strain evidence="5 6">SB9</strain>
    </source>
</reference>
<feature type="compositionally biased region" description="Basic and acidic residues" evidence="3">
    <location>
        <begin position="1"/>
        <end position="11"/>
    </location>
</feature>
<evidence type="ECO:0000256" key="1">
    <source>
        <dbReference type="ARBA" id="ARBA00004618"/>
    </source>
</evidence>
<dbReference type="GO" id="GO:0097589">
    <property type="term" value="C:archaeal-type flagellum"/>
    <property type="evidence" value="ECO:0007669"/>
    <property type="project" value="UniProtKB-SubCell"/>
</dbReference>
<evidence type="ECO:0000256" key="3">
    <source>
        <dbReference type="SAM" id="MobiDB-lite"/>
    </source>
</evidence>
<gene>
    <name evidence="5" type="ORF">AUR64_14870</name>
</gene>
<evidence type="ECO:0000313" key="5">
    <source>
        <dbReference type="EMBL" id="KTG09079.1"/>
    </source>
</evidence>
<dbReference type="InterPro" id="IPR052494">
    <property type="entry name" value="Flagella_assembly_related"/>
</dbReference>
<sequence length="134" mass="15132">MQRDRSVDSEQTKPYLGNIPRDAAENVTAMEWARYLGREFGPTGAINALAYYRDIDWISEQARRLMIRHVRGLSLEELDRVSDDGVELDGTLDSLAGSPFERHAKSLEFIAKMAGTDVESDLVSLRHPDEHTVN</sequence>
<dbReference type="GO" id="GO:0097588">
    <property type="term" value="P:archaeal or bacterial-type flagellum-dependent cell motility"/>
    <property type="evidence" value="ECO:0007669"/>
    <property type="project" value="InterPro"/>
</dbReference>
<feature type="domain" description="Archaeal flagella protein FlaD/E" evidence="4">
    <location>
        <begin position="12"/>
        <end position="115"/>
    </location>
</feature>
<dbReference type="EMBL" id="LOPU01000029">
    <property type="protein sequence ID" value="KTG09079.1"/>
    <property type="molecule type" value="Genomic_DNA"/>
</dbReference>
<protein>
    <recommendedName>
        <fullName evidence="4">Archaeal flagella protein FlaD/E domain-containing protein</fullName>
    </recommendedName>
</protein>
<feature type="region of interest" description="Disordered" evidence="3">
    <location>
        <begin position="1"/>
        <end position="20"/>
    </location>
</feature>
<accession>A0A0W1R7I1</accession>
<dbReference type="PANTHER" id="PTHR40698">
    <property type="entry name" value="FLAGELLA-RELATED PROTEIN E-RELATED-RELATED"/>
    <property type="match status" value="1"/>
</dbReference>
<keyword evidence="2" id="KW-0974">Archaeal flagellum</keyword>
<evidence type="ECO:0000313" key="6">
    <source>
        <dbReference type="Proteomes" id="UP000054387"/>
    </source>
</evidence>
<dbReference type="Proteomes" id="UP000054387">
    <property type="component" value="Unassembled WGS sequence"/>
</dbReference>
<dbReference type="AlphaFoldDB" id="A0A0W1R7I1"/>
<dbReference type="PANTHER" id="PTHR40698:SF2">
    <property type="entry name" value="FLAGELLA-RELATED PROTEIN C-RELATED"/>
    <property type="match status" value="1"/>
</dbReference>
<name>A0A0W1R7I1_9EURY</name>
<organism evidence="5 6">
    <name type="scientific">Haloprofundus marisrubri</name>
    <dbReference type="NCBI Taxonomy" id="1514971"/>
    <lineage>
        <taxon>Archaea</taxon>
        <taxon>Methanobacteriati</taxon>
        <taxon>Methanobacteriota</taxon>
        <taxon>Stenosarchaea group</taxon>
        <taxon>Halobacteria</taxon>
        <taxon>Halobacteriales</taxon>
        <taxon>Haloferacaceae</taxon>
        <taxon>Haloprofundus</taxon>
    </lineage>
</organism>
<dbReference type="InterPro" id="IPR006752">
    <property type="entry name" value="Arch_fla_DE"/>
</dbReference>
<dbReference type="RefSeq" id="WP_058582232.1">
    <property type="nucleotide sequence ID" value="NZ_LOPU01000029.1"/>
</dbReference>
<keyword evidence="6" id="KW-1185">Reference proteome</keyword>
<comment type="subcellular location">
    <subcellularLocation>
        <location evidence="1">Archaeal flagellum</location>
    </subcellularLocation>
</comment>
<comment type="caution">
    <text evidence="5">The sequence shown here is derived from an EMBL/GenBank/DDBJ whole genome shotgun (WGS) entry which is preliminary data.</text>
</comment>
<evidence type="ECO:0000256" key="2">
    <source>
        <dbReference type="ARBA" id="ARBA00022440"/>
    </source>
</evidence>
<proteinExistence type="predicted"/>
<dbReference type="STRING" id="1514971.AUR64_14870"/>
<evidence type="ECO:0000259" key="4">
    <source>
        <dbReference type="Pfam" id="PF04659"/>
    </source>
</evidence>
<dbReference type="OrthoDB" id="121879at2157"/>
<dbReference type="Pfam" id="PF04659">
    <property type="entry name" value="Arch_fla_DE"/>
    <property type="match status" value="1"/>
</dbReference>